<dbReference type="Proteomes" id="UP001528920">
    <property type="component" value="Unassembled WGS sequence"/>
</dbReference>
<organism evidence="1 2">
    <name type="scientific">Paralabilibaculum antarcticum</name>
    <dbReference type="NCBI Taxonomy" id="2912572"/>
    <lineage>
        <taxon>Bacteria</taxon>
        <taxon>Pseudomonadati</taxon>
        <taxon>Bacteroidota</taxon>
        <taxon>Bacteroidia</taxon>
        <taxon>Marinilabiliales</taxon>
        <taxon>Marinifilaceae</taxon>
        <taxon>Paralabilibaculum</taxon>
    </lineage>
</organism>
<dbReference type="InterPro" id="IPR029058">
    <property type="entry name" value="AB_hydrolase_fold"/>
</dbReference>
<sequence length="230" mass="27190">MKIEWLHKSTKDKCIVFMNGWGCDANPFQSMQSNDYDVLMCYDYRDILLPKEIERLFENYQEVHLISWSLGVFVGNLVYNQWKELFTSTIAINGSLHPIDNLKGIPPAIFQGTIDGLNEKSIEKFWLRMCGGKDNFDLFKNRMPKRNIDEQKEELIILQEVIQNHFIEWNVYQTVILGNKDLIFPFENLMNSWGEHKNLIQKDGMPHFCFYEWDSWDDLMRESKGETSAN</sequence>
<evidence type="ECO:0000313" key="2">
    <source>
        <dbReference type="Proteomes" id="UP001528920"/>
    </source>
</evidence>
<protein>
    <submittedName>
        <fullName evidence="1">DUF452 family protein</fullName>
    </submittedName>
</protein>
<keyword evidence="2" id="KW-1185">Reference proteome</keyword>
<dbReference type="InterPro" id="IPR007398">
    <property type="entry name" value="BioG"/>
</dbReference>
<dbReference type="SUPFAM" id="SSF53474">
    <property type="entry name" value="alpha/beta-Hydrolases"/>
    <property type="match status" value="1"/>
</dbReference>
<gene>
    <name evidence="1" type="ORF">L3049_01465</name>
</gene>
<comment type="caution">
    <text evidence="1">The sequence shown here is derived from an EMBL/GenBank/DDBJ whole genome shotgun (WGS) entry which is preliminary data.</text>
</comment>
<dbReference type="EMBL" id="JAKJSC010000001">
    <property type="protein sequence ID" value="MDE5416657.1"/>
    <property type="molecule type" value="Genomic_DNA"/>
</dbReference>
<dbReference type="RefSeq" id="WP_275107997.1">
    <property type="nucleotide sequence ID" value="NZ_JAKJSC010000001.1"/>
</dbReference>
<proteinExistence type="predicted"/>
<name>A0ABT5VMZ9_9BACT</name>
<accession>A0ABT5VMZ9</accession>
<evidence type="ECO:0000313" key="1">
    <source>
        <dbReference type="EMBL" id="MDE5416657.1"/>
    </source>
</evidence>
<dbReference type="Pfam" id="PF04301">
    <property type="entry name" value="BioG"/>
    <property type="match status" value="1"/>
</dbReference>
<reference evidence="1 2" key="1">
    <citation type="submission" date="2022-01" db="EMBL/GenBank/DDBJ databases">
        <title>Labilibaculum sp. nov, a marine bacterium isolated from Antarctica.</title>
        <authorList>
            <person name="Dai W."/>
        </authorList>
    </citation>
    <scope>NUCLEOTIDE SEQUENCE [LARGE SCALE GENOMIC DNA]</scope>
    <source>
        <strain evidence="1 2">DW002</strain>
    </source>
</reference>